<dbReference type="CDD" id="cd01029">
    <property type="entry name" value="TOPRIM_primases"/>
    <property type="match status" value="1"/>
</dbReference>
<dbReference type="Gene3D" id="3.40.1360.10">
    <property type="match status" value="1"/>
</dbReference>
<dbReference type="SUPFAM" id="SSF57783">
    <property type="entry name" value="Zinc beta-ribbon"/>
    <property type="match status" value="1"/>
</dbReference>
<comment type="similarity">
    <text evidence="1">Belongs to the Teseptimavirus DNA helicase/primase family.</text>
</comment>
<dbReference type="InterPro" id="IPR027032">
    <property type="entry name" value="Twinkle-like"/>
</dbReference>
<dbReference type="Pfam" id="PF21268">
    <property type="entry name" value="Helic-prim_T7_N"/>
    <property type="match status" value="1"/>
</dbReference>
<name>A0A4Y5TQZ7_9CAUD</name>
<dbReference type="InterPro" id="IPR007694">
    <property type="entry name" value="DNA_helicase_DnaB-like_C"/>
</dbReference>
<dbReference type="SMART" id="SM00778">
    <property type="entry name" value="Prim_Zn_Ribbon"/>
    <property type="match status" value="1"/>
</dbReference>
<dbReference type="InterPro" id="IPR013237">
    <property type="entry name" value="Phage_T7_Gp4_N"/>
</dbReference>
<keyword evidence="1" id="KW-0067">ATP-binding</keyword>
<evidence type="ECO:0000256" key="2">
    <source>
        <dbReference type="SAM" id="MobiDB-lite"/>
    </source>
</evidence>
<feature type="site" description="dTTP/dATP binding" evidence="1">
    <location>
        <position position="444"/>
    </location>
</feature>
<feature type="binding site" evidence="1">
    <location>
        <begin position="297"/>
        <end position="304"/>
    </location>
    <ligand>
        <name>ATP</name>
        <dbReference type="ChEBI" id="CHEBI:30616"/>
    </ligand>
</feature>
<keyword evidence="1" id="KW-0235">DNA replication</keyword>
<dbReference type="GO" id="GO:0003899">
    <property type="term" value="F:DNA-directed RNA polymerase activity"/>
    <property type="evidence" value="ECO:0007669"/>
    <property type="project" value="UniProtKB-UniRule"/>
</dbReference>
<keyword evidence="1" id="KW-0378">Hydrolase</keyword>
<keyword evidence="1 4" id="KW-0347">Helicase</keyword>
<protein>
    <recommendedName>
        <fullName evidence="1">DNA helicase/primase</fullName>
        <ecNumber evidence="1">2.7.7.-</ecNumber>
        <ecNumber evidence="1">3.6.4.12</ecNumber>
    </recommendedName>
</protein>
<evidence type="ECO:0000259" key="3">
    <source>
        <dbReference type="PROSITE" id="PS51199"/>
    </source>
</evidence>
<dbReference type="EC" id="2.7.7.-" evidence="1"/>
<keyword evidence="1" id="KW-0863">Zinc-finger</keyword>
<feature type="binding site" evidence="1">
    <location>
        <position position="197"/>
    </location>
    <ligand>
        <name>Mg(2+)</name>
        <dbReference type="ChEBI" id="CHEBI:18420"/>
        <label>1</label>
        <note>catalytic</note>
    </ligand>
</feature>
<proteinExistence type="inferred from homology"/>
<keyword evidence="1" id="KW-0511">Multifunctional enzyme</keyword>
<comment type="caution">
    <text evidence="1">Lacks conserved residue(s) required for the propagation of feature annotation.</text>
</comment>
<feature type="domain" description="SF4 helicase" evidence="3">
    <location>
        <begin position="266"/>
        <end position="529"/>
    </location>
</feature>
<dbReference type="InterPro" id="IPR027417">
    <property type="entry name" value="P-loop_NTPase"/>
</dbReference>
<dbReference type="Gene3D" id="2.20.25.10">
    <property type="match status" value="1"/>
</dbReference>
<keyword evidence="1" id="KW-0808">Transferase</keyword>
<feature type="binding site" evidence="1">
    <location>
        <position position="227"/>
    </location>
    <ligand>
        <name>Mg(2+)</name>
        <dbReference type="ChEBI" id="CHEBI:18420"/>
        <label>2</label>
    </ligand>
</feature>
<dbReference type="Pfam" id="PF13155">
    <property type="entry name" value="Toprim_2"/>
    <property type="match status" value="1"/>
</dbReference>
<feature type="binding site" evidence="1">
    <location>
        <position position="14"/>
    </location>
    <ligand>
        <name>Zn(2+)</name>
        <dbReference type="ChEBI" id="CHEBI:29105"/>
    </ligand>
</feature>
<dbReference type="Gene3D" id="3.40.50.300">
    <property type="entry name" value="P-loop containing nucleotide triphosphate hydrolases"/>
    <property type="match status" value="1"/>
</dbReference>
<keyword evidence="1 4" id="KW-0547">Nucleotide-binding</keyword>
<dbReference type="SUPFAM" id="SSF56731">
    <property type="entry name" value="DNA primase core"/>
    <property type="match status" value="1"/>
</dbReference>
<keyword evidence="1" id="KW-1194">Viral DNA replication</keyword>
<comment type="cofactor">
    <cofactor evidence="1">
        <name>Mg(2+)</name>
        <dbReference type="ChEBI" id="CHEBI:18420"/>
    </cofactor>
    <text evidence="1">Binds 2 Mg(2+), one of which is catalytic.</text>
</comment>
<dbReference type="SUPFAM" id="SSF52540">
    <property type="entry name" value="P-loop containing nucleoside triphosphate hydrolases"/>
    <property type="match status" value="1"/>
</dbReference>
<dbReference type="EC" id="3.6.4.12" evidence="1"/>
<evidence type="ECO:0000313" key="4">
    <source>
        <dbReference type="EMBL" id="QDB71001.1"/>
    </source>
</evidence>
<dbReference type="GO" id="GO:0005524">
    <property type="term" value="F:ATP binding"/>
    <property type="evidence" value="ECO:0007669"/>
    <property type="project" value="UniProtKB-UniRule"/>
</dbReference>
<comment type="catalytic activity">
    <reaction evidence="1">
        <text>ATP + H2O = ADP + phosphate + H(+)</text>
        <dbReference type="Rhea" id="RHEA:13065"/>
        <dbReference type="ChEBI" id="CHEBI:15377"/>
        <dbReference type="ChEBI" id="CHEBI:15378"/>
        <dbReference type="ChEBI" id="CHEBI:30616"/>
        <dbReference type="ChEBI" id="CHEBI:43474"/>
        <dbReference type="ChEBI" id="CHEBI:456216"/>
        <dbReference type="EC" id="3.6.4.12"/>
    </reaction>
</comment>
<keyword evidence="1" id="KW-0639">Primosome</keyword>
<dbReference type="PROSITE" id="PS51199">
    <property type="entry name" value="SF4_HELICASE"/>
    <property type="match status" value="1"/>
</dbReference>
<evidence type="ECO:0000313" key="5">
    <source>
        <dbReference type="Proteomes" id="UP000315813"/>
    </source>
</evidence>
<feature type="site" description="dTTP/dATP binding" evidence="1">
    <location>
        <position position="501"/>
    </location>
</feature>
<comment type="function">
    <text evidence="1">ATP-dependent DNA helicase and primase essential for viral DNA replication and recombination. The helicase moves 5' -&gt; 3' on the lagging strand template, unwinding the DNA duplex ahead of the leading strand polymerase at the replication fork and generating ssDNA for both leading and lagging strand synthesis. ATP or dTTP hydrolysis propels each helicase domain to translocate sequentially along DNA. Mediates strand transfer when a joint molecule is available and participates in recombinational DNA repair through its role in strand exchange. Primase activity synthesizes short RNA primers at the sequence 5'-GTC-3' on the lagging strand that the polymerase elongates using dNTPs and providing the primase is still present.</text>
</comment>
<dbReference type="PANTHER" id="PTHR12873:SF0">
    <property type="entry name" value="TWINKLE MTDNA HELICASE"/>
    <property type="match status" value="1"/>
</dbReference>
<feature type="site" description="dTTP/dATP binding" evidence="1">
    <location>
        <position position="515"/>
    </location>
</feature>
<dbReference type="Proteomes" id="UP000315813">
    <property type="component" value="Segment"/>
</dbReference>
<dbReference type="GO" id="GO:0003697">
    <property type="term" value="F:single-stranded DNA binding"/>
    <property type="evidence" value="ECO:0007669"/>
    <property type="project" value="InterPro"/>
</dbReference>
<keyword evidence="1" id="KW-0548">Nucleotidyltransferase</keyword>
<comment type="subunit">
    <text evidence="1">Homohexamer. Assembles as a hexamer onto linear or circular ssDNA in the presence of ATP or dTTP. Interacts (via C-terminus) with the viral DNA polymerase that is bound to DNA; this interaction is essential to initiate leading-strand DNA synthesis. The priming complex consists of 2 DNA polymerases and 1 helicase-primase hexamer that assemble on the DNA template. Interacts with the single-stranded DNA-binding protein. Part of the replicase complex that includes the DNA polymerase, the primase/helicase and the single-stranded DNA binding protein.</text>
</comment>
<feature type="binding site" evidence="1">
    <location>
        <position position="33"/>
    </location>
    <ligand>
        <name>Zn(2+)</name>
        <dbReference type="ChEBI" id="CHEBI:29105"/>
    </ligand>
</feature>
<dbReference type="CDD" id="cd19483">
    <property type="entry name" value="RecA-like_Gp4D_helicase"/>
    <property type="match status" value="1"/>
</dbReference>
<sequence length="541" mass="60100">MSESESYLVRKEPCPKCGSRDNLARYSDGHAHCFGMGCDYYEKGDGEVGERQPRKQRVEGLVAGEFRPLMARKITEETARKFGYTVGDFKGKTVQIAPYHDASGAVVAQKLRFADKSFTVAGESKRIGDLLFGAHLWSSGKKIVITEGEIDAMSVSQAQGNKWPVVSVPNGAQGAKKSLQKNLEYLAGFEEVILMFDMDDAGRAAVEECAPLFPPGKCKVASLPMKDANDLLKAGREQEIIQAIWNAKPYRPDGIVSLADIKEKALQPPVMGLPWFLEKLTAATYGRRYGELYCLGAGTGVGKTDFLTQQIEYDLNTLHESVGVFFLEQSPVETVQRIAGKYAGKMFHVPDSGATTEELSSAISVIEANGKLFLYDSWGATDWEVIRNKIRFLNHSEGVRIFYIDHLTALAAMEEDEKTALEEIMAEMAGLTKELDIVIHLVSHLATPEGKPHEEGGRVMIRHFKGSRAIGFWSHFLFGIERSQQDEEQRNRSVFRVLKDRYTGRATGLCIPMIYDPESGRLSEADEAPVFKDETGEKPEF</sequence>
<dbReference type="SMART" id="SM00493">
    <property type="entry name" value="TOPRIM"/>
    <property type="match status" value="1"/>
</dbReference>
<dbReference type="InterPro" id="IPR006171">
    <property type="entry name" value="TOPRIM_dom"/>
</dbReference>
<keyword evidence="1" id="KW-0862">Zinc</keyword>
<feature type="binding site" evidence="1">
    <location>
        <position position="17"/>
    </location>
    <ligand>
        <name>Zn(2+)</name>
        <dbReference type="ChEBI" id="CHEBI:29105"/>
    </ligand>
</feature>
<dbReference type="InterPro" id="IPR048774">
    <property type="entry name" value="Helic-prim_T7_N"/>
</dbReference>
<gene>
    <name evidence="4" type="ORF">bb8_p26</name>
</gene>
<dbReference type="Gene3D" id="2.20.25.180">
    <property type="match status" value="1"/>
</dbReference>
<dbReference type="PANTHER" id="PTHR12873">
    <property type="entry name" value="T7-LIKE MITOCHONDRIAL DNA HELICASE"/>
    <property type="match status" value="1"/>
</dbReference>
<dbReference type="InterPro" id="IPR034154">
    <property type="entry name" value="TOPRIM_DnaG/twinkle"/>
</dbReference>
<feature type="binding site" evidence="1">
    <location>
        <position position="38"/>
    </location>
    <ligand>
        <name>Zn(2+)</name>
        <dbReference type="ChEBI" id="CHEBI:29105"/>
    </ligand>
</feature>
<feature type="region of interest" description="Disordered" evidence="2">
    <location>
        <begin position="522"/>
        <end position="541"/>
    </location>
</feature>
<keyword evidence="1" id="KW-0460">Magnesium</keyword>
<dbReference type="GO" id="GO:0006269">
    <property type="term" value="P:DNA replication, synthesis of primer"/>
    <property type="evidence" value="ECO:0007669"/>
    <property type="project" value="UniProtKB-KW"/>
</dbReference>
<evidence type="ECO:0000256" key="1">
    <source>
        <dbReference type="HAMAP-Rule" id="MF_04154"/>
    </source>
</evidence>
<comment type="domain">
    <text evidence="1">The N-terminus zinc finger domain is essential for delivering the primed DNA template to the DNA polymerase. The central core domain contains the primase activity. The C-terminus region is responsible for the helicase activity and binds 1 Mg(2+)-dTTP.</text>
</comment>
<dbReference type="GO" id="GO:0043139">
    <property type="term" value="F:5'-3' DNA helicase activity"/>
    <property type="evidence" value="ECO:0007669"/>
    <property type="project" value="InterPro"/>
</dbReference>
<feature type="site" description="dTTP/dATP binding" evidence="1">
    <location>
        <position position="482"/>
    </location>
</feature>
<organism evidence="4 5">
    <name type="scientific">Bordetella phage vB_BbrP_BB8</name>
    <dbReference type="NCBI Taxonomy" id="2587820"/>
    <lineage>
        <taxon>Viruses</taxon>
        <taxon>Duplodnaviria</taxon>
        <taxon>Heunggongvirae</taxon>
        <taxon>Uroviricota</taxon>
        <taxon>Caudoviricetes</taxon>
        <taxon>Autographivirales</taxon>
        <taxon>Autographivirales incertae sedis</taxon>
        <taxon>Vistulavirus</taxon>
        <taxon>Vistulavirus BB8</taxon>
    </lineage>
</organism>
<dbReference type="HAMAP" id="MF_04154">
    <property type="entry name" value="Helic_Prim_T7"/>
    <property type="match status" value="1"/>
</dbReference>
<dbReference type="GO" id="GO:0016787">
    <property type="term" value="F:hydrolase activity"/>
    <property type="evidence" value="ECO:0007669"/>
    <property type="project" value="UniProtKB-KW"/>
</dbReference>
<dbReference type="InterPro" id="IPR046394">
    <property type="entry name" value="Helic_Prim_T7"/>
</dbReference>
<dbReference type="GO" id="GO:0008270">
    <property type="term" value="F:zinc ion binding"/>
    <property type="evidence" value="ECO:0007669"/>
    <property type="project" value="UniProtKB-UniRule"/>
</dbReference>
<reference evidence="4 5" key="1">
    <citation type="submission" date="2019-05" db="EMBL/GenBank/DDBJ databases">
        <authorList>
            <person name="Karczewska-Golec J."/>
            <person name="Decewicz P."/>
            <person name="Golec P."/>
        </authorList>
    </citation>
    <scope>NUCLEOTIDE SEQUENCE [LARGE SCALE GENOMIC DNA]</scope>
</reference>
<dbReference type="GO" id="GO:0039693">
    <property type="term" value="P:viral DNA genome replication"/>
    <property type="evidence" value="ECO:0007669"/>
    <property type="project" value="UniProtKB-UniRule"/>
</dbReference>
<feature type="binding site" evidence="1">
    <location>
        <position position="147"/>
    </location>
    <ligand>
        <name>Mg(2+)</name>
        <dbReference type="ChEBI" id="CHEBI:18420"/>
        <label>1</label>
        <note>catalytic</note>
    </ligand>
</feature>
<dbReference type="Pfam" id="PF03796">
    <property type="entry name" value="DnaB_C"/>
    <property type="match status" value="1"/>
</dbReference>
<keyword evidence="5" id="KW-1185">Reference proteome</keyword>
<dbReference type="EMBL" id="MK984681">
    <property type="protein sequence ID" value="QDB71001.1"/>
    <property type="molecule type" value="Genomic_DNA"/>
</dbReference>
<accession>A0A4Y5TQZ7</accession>
<keyword evidence="1" id="KW-0479">Metal-binding</keyword>